<organism evidence="1 2">
    <name type="scientific">Aspergillus tanneri</name>
    <dbReference type="NCBI Taxonomy" id="1220188"/>
    <lineage>
        <taxon>Eukaryota</taxon>
        <taxon>Fungi</taxon>
        <taxon>Dikarya</taxon>
        <taxon>Ascomycota</taxon>
        <taxon>Pezizomycotina</taxon>
        <taxon>Eurotiomycetes</taxon>
        <taxon>Eurotiomycetidae</taxon>
        <taxon>Eurotiales</taxon>
        <taxon>Aspergillaceae</taxon>
        <taxon>Aspergillus</taxon>
        <taxon>Aspergillus subgen. Circumdati</taxon>
    </lineage>
</organism>
<dbReference type="EMBL" id="SOSA01000007">
    <property type="protein sequence ID" value="THD00064.1"/>
    <property type="molecule type" value="Genomic_DNA"/>
</dbReference>
<gene>
    <name evidence="1" type="ORF">EYZ11_000516</name>
</gene>
<keyword evidence="2" id="KW-1185">Reference proteome</keyword>
<dbReference type="PANTHER" id="PTHR43576:SF3">
    <property type="entry name" value="ALPHA-L-ARABINOFURANOSIDASE C"/>
    <property type="match status" value="1"/>
</dbReference>
<dbReference type="GO" id="GO:0000272">
    <property type="term" value="P:polysaccharide catabolic process"/>
    <property type="evidence" value="ECO:0007669"/>
    <property type="project" value="TreeGrafter"/>
</dbReference>
<dbReference type="PANTHER" id="PTHR43576">
    <property type="entry name" value="ALPHA-L-ARABINOFURANOSIDASE C-RELATED"/>
    <property type="match status" value="1"/>
</dbReference>
<proteinExistence type="predicted"/>
<comment type="caution">
    <text evidence="1">The sequence shown here is derived from an EMBL/GenBank/DDBJ whole genome shotgun (WGS) entry which is preliminary data.</text>
</comment>
<sequence length="108" mass="12529">MTSFTKFSDHDVLSLAISNPAHLPDQPQYLCRIYRMHIWRHGSPLSDENGFRKDVLEALKEPNIPVVRYTVVTLWQHIIGLMGLSLRSRDLQGTETNQFGTDEFLKWC</sequence>
<protein>
    <submittedName>
        <fullName evidence="1">Uncharacterized protein</fullName>
    </submittedName>
</protein>
<evidence type="ECO:0000313" key="2">
    <source>
        <dbReference type="Proteomes" id="UP000308092"/>
    </source>
</evidence>
<dbReference type="AlphaFoldDB" id="A0A4S3JXH2"/>
<dbReference type="STRING" id="1220188.A0A4S3JXH2"/>
<dbReference type="Gene3D" id="3.20.20.80">
    <property type="entry name" value="Glycosidases"/>
    <property type="match status" value="1"/>
</dbReference>
<dbReference type="Proteomes" id="UP000308092">
    <property type="component" value="Unassembled WGS sequence"/>
</dbReference>
<dbReference type="SUPFAM" id="SSF51445">
    <property type="entry name" value="(Trans)glycosidases"/>
    <property type="match status" value="1"/>
</dbReference>
<evidence type="ECO:0000313" key="1">
    <source>
        <dbReference type="EMBL" id="THD00064.1"/>
    </source>
</evidence>
<dbReference type="InterPro" id="IPR017853">
    <property type="entry name" value="GH"/>
</dbReference>
<dbReference type="VEuPathDB" id="FungiDB:EYZ11_000516"/>
<reference evidence="1 2" key="1">
    <citation type="submission" date="2019-03" db="EMBL/GenBank/DDBJ databases">
        <title>The genome sequence of a newly discovered highly antifungal drug resistant Aspergillus species, Aspergillus tanneri NIH 1004.</title>
        <authorList>
            <person name="Mounaud S."/>
            <person name="Singh I."/>
            <person name="Joardar V."/>
            <person name="Pakala S."/>
            <person name="Pakala S."/>
            <person name="Venepally P."/>
            <person name="Hoover J."/>
            <person name="Nierman W."/>
            <person name="Chung J."/>
            <person name="Losada L."/>
        </authorList>
    </citation>
    <scope>NUCLEOTIDE SEQUENCE [LARGE SCALE GENOMIC DNA]</scope>
    <source>
        <strain evidence="1 2">NIH1004</strain>
    </source>
</reference>
<name>A0A4S3JXH2_9EURO</name>
<accession>A0A4S3JXH2</accession>